<organism evidence="1 2">
    <name type="scientific">Futiania mangrovi</name>
    <dbReference type="NCBI Taxonomy" id="2959716"/>
    <lineage>
        <taxon>Bacteria</taxon>
        <taxon>Pseudomonadati</taxon>
        <taxon>Pseudomonadota</taxon>
        <taxon>Alphaproteobacteria</taxon>
        <taxon>Futianiales</taxon>
        <taxon>Futianiaceae</taxon>
        <taxon>Futiania</taxon>
    </lineage>
</organism>
<proteinExistence type="predicted"/>
<evidence type="ECO:0000313" key="1">
    <source>
        <dbReference type="EMBL" id="MCP1335756.1"/>
    </source>
</evidence>
<protein>
    <submittedName>
        <fullName evidence="1">L-2-amino-thiazoline-4-carboxylic acid hydrolase</fullName>
    </submittedName>
</protein>
<reference evidence="1" key="1">
    <citation type="submission" date="2022-06" db="EMBL/GenBank/DDBJ databases">
        <title>Isolation and Genomics of Futiania mangrovii gen. nov., sp. nov., a Rare and Metabolically-versatile member in the Class Alphaproteobacteria.</title>
        <authorList>
            <person name="Liu L."/>
            <person name="Huang W.-C."/>
            <person name="Pan J."/>
            <person name="Li J."/>
            <person name="Huang Y."/>
            <person name="Du H."/>
            <person name="Liu Y."/>
            <person name="Li M."/>
        </authorList>
    </citation>
    <scope>NUCLEOTIDE SEQUENCE</scope>
    <source>
        <strain evidence="1">FT118</strain>
    </source>
</reference>
<name>A0A9J6P872_9PROT</name>
<comment type="caution">
    <text evidence="1">The sequence shown here is derived from an EMBL/GenBank/DDBJ whole genome shotgun (WGS) entry which is preliminary data.</text>
</comment>
<dbReference type="RefSeq" id="WP_269331689.1">
    <property type="nucleotide sequence ID" value="NZ_JAMZFT010000001.1"/>
</dbReference>
<dbReference type="AlphaFoldDB" id="A0A9J6P872"/>
<dbReference type="GO" id="GO:0016787">
    <property type="term" value="F:hydrolase activity"/>
    <property type="evidence" value="ECO:0007669"/>
    <property type="project" value="UniProtKB-KW"/>
</dbReference>
<dbReference type="EMBL" id="JAMZFT010000001">
    <property type="protein sequence ID" value="MCP1335756.1"/>
    <property type="molecule type" value="Genomic_DNA"/>
</dbReference>
<dbReference type="InterPro" id="IPR026002">
    <property type="entry name" value="ATC_hydrolase-like"/>
</dbReference>
<sequence length="160" mass="17547">MSTITNLERRRIQGEIVKPIYEELLAEVGPEKAREILSRAVTKSAIAEARQAAAAAEGGASMESFTENFNRTYRNRGAEAGIEVEVLGEGPGHLDFNVTRCRFVEMYRDLGLGDIADVLSCNRDGVFAEAYAPDIRLDRAQTIAQGAPCCTFRYRLKSGG</sequence>
<accession>A0A9J6P872</accession>
<dbReference type="Proteomes" id="UP001055804">
    <property type="component" value="Unassembled WGS sequence"/>
</dbReference>
<gene>
    <name evidence="1" type="ORF">NJQ99_04975</name>
</gene>
<evidence type="ECO:0000313" key="2">
    <source>
        <dbReference type="Proteomes" id="UP001055804"/>
    </source>
</evidence>
<dbReference type="Pfam" id="PF14196">
    <property type="entry name" value="ATC_hydrolase"/>
    <property type="match status" value="1"/>
</dbReference>
<keyword evidence="2" id="KW-1185">Reference proteome</keyword>
<keyword evidence="1" id="KW-0378">Hydrolase</keyword>